<dbReference type="RefSeq" id="WP_264982110.1">
    <property type="nucleotide sequence ID" value="NZ_AP026708.1"/>
</dbReference>
<dbReference type="EMBL" id="AP026708">
    <property type="protein sequence ID" value="BDQ35222.1"/>
    <property type="molecule type" value="Genomic_DNA"/>
</dbReference>
<keyword evidence="5" id="KW-0324">Glycolysis</keyword>
<dbReference type="Proteomes" id="UP001061361">
    <property type="component" value="Chromosome"/>
</dbReference>
<comment type="similarity">
    <text evidence="4">Belongs to the BPG-independent phosphoglycerate mutase family. A-PGAM subfamily.</text>
</comment>
<comment type="pathway">
    <text evidence="3">Carbohydrate degradation.</text>
</comment>
<proteinExistence type="inferred from homology"/>
<dbReference type="CDD" id="cd16011">
    <property type="entry name" value="iPGM_like"/>
    <property type="match status" value="1"/>
</dbReference>
<evidence type="ECO:0000256" key="1">
    <source>
        <dbReference type="ARBA" id="ARBA00000370"/>
    </source>
</evidence>
<sequence>MPEKCLLILLDGLGDRSHAQFDDRTPLQAARTPFLDRLAALGGTGLYHATRFGQALPSENAHFAIFGGARDEFPGRGPLEALGAGVDLGPQDVAVLSHFAHVVPDEHNRLVLKRDKAKVGPDECRSLFDALPPFEQDGIRITHHPAGGLFGVLRLTGPVSPHITDSNPMVDGRRIPAVLPLRDYAHDPAALGTANALRAFLIDAFHRLKTAPVNLERIARGLAPITGLVTQRAGRLTDCPSFRDRYGLRGLSIASGTMYAGLARFTGMDFHRAGDTDDPGRDLAERVKLARKRFADYDFIHVHTKAPDQAAHTKDPMAKVRAIESLDRGLASALEPLENDPSLLLVVTADHSTPSSGPLIHSGEPVPLMIVGDGVRRDPVGSFDEISVAGGCLGCMRGPELLLTILNHLDKARLAGIHDSPDPVEYWPGDHPPFILDPDQEP</sequence>
<evidence type="ECO:0000256" key="2">
    <source>
        <dbReference type="ARBA" id="ARBA00002315"/>
    </source>
</evidence>
<evidence type="ECO:0000256" key="3">
    <source>
        <dbReference type="ARBA" id="ARBA00004921"/>
    </source>
</evidence>
<dbReference type="PIRSF" id="PIRSF006392">
    <property type="entry name" value="IPGAM_arch"/>
    <property type="match status" value="1"/>
</dbReference>
<evidence type="ECO:0000313" key="9">
    <source>
        <dbReference type="Proteomes" id="UP001061361"/>
    </source>
</evidence>
<accession>A0ABM8AVA7</accession>
<evidence type="ECO:0000256" key="5">
    <source>
        <dbReference type="ARBA" id="ARBA00023152"/>
    </source>
</evidence>
<protein>
    <submittedName>
        <fullName evidence="8">Phosphoglycerate mutase</fullName>
    </submittedName>
</protein>
<evidence type="ECO:0000259" key="7">
    <source>
        <dbReference type="Pfam" id="PF01676"/>
    </source>
</evidence>
<dbReference type="InterPro" id="IPR017850">
    <property type="entry name" value="Alkaline_phosphatase_core_sf"/>
</dbReference>
<dbReference type="PANTHER" id="PTHR31209:SF0">
    <property type="entry name" value="METALLOENZYME DOMAIN-CONTAINING PROTEIN"/>
    <property type="match status" value="1"/>
</dbReference>
<dbReference type="InterPro" id="IPR006124">
    <property type="entry name" value="Metalloenzyme"/>
</dbReference>
<comment type="catalytic activity">
    <reaction evidence="1">
        <text>(2R)-2-phosphoglycerate = (2R)-3-phosphoglycerate</text>
        <dbReference type="Rhea" id="RHEA:15901"/>
        <dbReference type="ChEBI" id="CHEBI:58272"/>
        <dbReference type="ChEBI" id="CHEBI:58289"/>
        <dbReference type="EC" id="5.4.2.12"/>
    </reaction>
</comment>
<dbReference type="Gene3D" id="3.30.70.2130">
    <property type="entry name" value="Metalloenzyme domain"/>
    <property type="match status" value="1"/>
</dbReference>
<evidence type="ECO:0000256" key="6">
    <source>
        <dbReference type="SAM" id="MobiDB-lite"/>
    </source>
</evidence>
<evidence type="ECO:0000256" key="4">
    <source>
        <dbReference type="ARBA" id="ARBA00005524"/>
    </source>
</evidence>
<dbReference type="Gene3D" id="3.40.720.10">
    <property type="entry name" value="Alkaline Phosphatase, subunit A"/>
    <property type="match status" value="2"/>
</dbReference>
<feature type="domain" description="Metalloenzyme" evidence="7">
    <location>
        <begin position="4"/>
        <end position="391"/>
    </location>
</feature>
<organism evidence="8 9">
    <name type="scientific">Pseudodesulfovibrio portus</name>
    <dbReference type="NCBI Taxonomy" id="231439"/>
    <lineage>
        <taxon>Bacteria</taxon>
        <taxon>Pseudomonadati</taxon>
        <taxon>Thermodesulfobacteriota</taxon>
        <taxon>Desulfovibrionia</taxon>
        <taxon>Desulfovibrionales</taxon>
        <taxon>Desulfovibrionaceae</taxon>
    </lineage>
</organism>
<dbReference type="InterPro" id="IPR004456">
    <property type="entry name" value="Pglycerate_mutase_ApgM"/>
</dbReference>
<gene>
    <name evidence="8" type="ORF">JCM14722_27640</name>
</gene>
<dbReference type="Pfam" id="PF01676">
    <property type="entry name" value="Metalloenzyme"/>
    <property type="match status" value="1"/>
</dbReference>
<dbReference type="SUPFAM" id="SSF53649">
    <property type="entry name" value="Alkaline phosphatase-like"/>
    <property type="match status" value="1"/>
</dbReference>
<comment type="function">
    <text evidence="2">Catalyzes the interconversion of 2-phosphoglycerate and 3-phosphoglycerate.</text>
</comment>
<evidence type="ECO:0000313" key="8">
    <source>
        <dbReference type="EMBL" id="BDQ35222.1"/>
    </source>
</evidence>
<name>A0ABM8AVA7_9BACT</name>
<feature type="region of interest" description="Disordered" evidence="6">
    <location>
        <begin position="421"/>
        <end position="442"/>
    </location>
</feature>
<dbReference type="PANTHER" id="PTHR31209">
    <property type="entry name" value="COFACTOR-INDEPENDENT PHOSPHOGLYCERATE MUTASE"/>
    <property type="match status" value="1"/>
</dbReference>
<reference evidence="8" key="1">
    <citation type="submission" date="2022-08" db="EMBL/GenBank/DDBJ databases">
        <title>Genome Sequence of the sulphate-reducing bacterium, Pseudodesulfovibrio portus JCM14722.</title>
        <authorList>
            <person name="Kondo R."/>
            <person name="Kataoka T."/>
        </authorList>
    </citation>
    <scope>NUCLEOTIDE SEQUENCE</scope>
    <source>
        <strain evidence="8">JCM 14722</strain>
    </source>
</reference>
<keyword evidence="9" id="KW-1185">Reference proteome</keyword>
<dbReference type="Pfam" id="PF10143">
    <property type="entry name" value="PhosphMutase"/>
    <property type="match status" value="1"/>
</dbReference>
<dbReference type="InterPro" id="IPR042253">
    <property type="entry name" value="Pglycerate_mutase_ApgM_sf"/>
</dbReference>